<evidence type="ECO:0000313" key="2">
    <source>
        <dbReference type="EMBL" id="NHQ85284.1"/>
    </source>
</evidence>
<organism evidence="2 3">
    <name type="scientific">Iodobacter violaceini</name>
    <dbReference type="NCBI Taxonomy" id="3044271"/>
    <lineage>
        <taxon>Bacteria</taxon>
        <taxon>Pseudomonadati</taxon>
        <taxon>Pseudomonadota</taxon>
        <taxon>Betaproteobacteria</taxon>
        <taxon>Neisseriales</taxon>
        <taxon>Chitinibacteraceae</taxon>
        <taxon>Iodobacter</taxon>
    </lineage>
</organism>
<gene>
    <name evidence="2" type="ORF">HA050_04055</name>
</gene>
<protein>
    <recommendedName>
        <fullName evidence="4">DUF4124 domain-containing protein</fullName>
    </recommendedName>
</protein>
<comment type="caution">
    <text evidence="2">The sequence shown here is derived from an EMBL/GenBank/DDBJ whole genome shotgun (WGS) entry which is preliminary data.</text>
</comment>
<proteinExistence type="predicted"/>
<sequence>MFKCFDGVRPKYTYQNKPCEEAGLKTAKMITDKDALIGSADFSGYKREAKERAALADLSEQGNDERRKAEYTRSWTSQRQDTADECAALLSEKRHILSMQRQNSTAWLHERYAVNRKRMQAIDCQGV</sequence>
<reference evidence="2 3" key="1">
    <citation type="submission" date="2020-03" db="EMBL/GenBank/DDBJ databases">
        <title>Draft genome sequence of environmentally isolated violet-colored cultures.</title>
        <authorList>
            <person name="Wilson H.S."/>
        </authorList>
    </citation>
    <scope>NUCLEOTIDE SEQUENCE [LARGE SCALE GENOMIC DNA]</scope>
    <source>
        <strain evidence="2 3">HSC-16F04</strain>
    </source>
</reference>
<dbReference type="RefSeq" id="WP_166822428.1">
    <property type="nucleotide sequence ID" value="NZ_JAAOLX010000002.1"/>
</dbReference>
<accession>A0ABX0KP30</accession>
<name>A0ABX0KP30_9NEIS</name>
<dbReference type="EMBL" id="JAAOLX010000002">
    <property type="protein sequence ID" value="NHQ85284.1"/>
    <property type="molecule type" value="Genomic_DNA"/>
</dbReference>
<keyword evidence="3" id="KW-1185">Reference proteome</keyword>
<evidence type="ECO:0008006" key="4">
    <source>
        <dbReference type="Google" id="ProtNLM"/>
    </source>
</evidence>
<feature type="region of interest" description="Disordered" evidence="1">
    <location>
        <begin position="56"/>
        <end position="76"/>
    </location>
</feature>
<evidence type="ECO:0000256" key="1">
    <source>
        <dbReference type="SAM" id="MobiDB-lite"/>
    </source>
</evidence>
<dbReference type="Proteomes" id="UP000712570">
    <property type="component" value="Unassembled WGS sequence"/>
</dbReference>
<evidence type="ECO:0000313" key="3">
    <source>
        <dbReference type="Proteomes" id="UP000712570"/>
    </source>
</evidence>